<dbReference type="GO" id="GO:0016791">
    <property type="term" value="F:phosphatase activity"/>
    <property type="evidence" value="ECO:0007669"/>
    <property type="project" value="InterPro"/>
</dbReference>
<keyword evidence="6" id="KW-0862">Zinc</keyword>
<organism evidence="9 10">
    <name type="scientific">Brumicola blandensis</name>
    <dbReference type="NCBI Taxonomy" id="3075611"/>
    <lineage>
        <taxon>Bacteria</taxon>
        <taxon>Pseudomonadati</taxon>
        <taxon>Pseudomonadota</taxon>
        <taxon>Gammaproteobacteria</taxon>
        <taxon>Alteromonadales</taxon>
        <taxon>Alteromonadaceae</taxon>
        <taxon>Brumicola</taxon>
    </lineage>
</organism>
<dbReference type="GO" id="GO:0046872">
    <property type="term" value="F:metal ion binding"/>
    <property type="evidence" value="ECO:0007669"/>
    <property type="project" value="UniProtKB-KW"/>
</dbReference>
<keyword evidence="7" id="KW-0119">Carbohydrate metabolism</keyword>
<sequence>MHKALFLDRDGVINVNHGYVHQREDFDFIDGIFELVQRANAADMKVIVVTNQSGIARGMYTEEAFENLSQWMSNQFLEHRSHIDAIFHCPHHPNGSVETYRLACDCRKPKAGMLLRAAKELNIDLANSIMVGDKNIDMQAACAAGLTKAYWFTPEARDNAAISLIEEEAVKLATGHTAIERIESLFSVLRTQ</sequence>
<evidence type="ECO:0000256" key="4">
    <source>
        <dbReference type="ARBA" id="ARBA00022723"/>
    </source>
</evidence>
<comment type="caution">
    <text evidence="9">The sequence shown here is derived from an EMBL/GenBank/DDBJ whole genome shotgun (WGS) entry which is preliminary data.</text>
</comment>
<dbReference type="Gene3D" id="3.40.50.1000">
    <property type="entry name" value="HAD superfamily/HAD-like"/>
    <property type="match status" value="1"/>
</dbReference>
<evidence type="ECO:0000256" key="7">
    <source>
        <dbReference type="ARBA" id="ARBA00023277"/>
    </source>
</evidence>
<evidence type="ECO:0000256" key="3">
    <source>
        <dbReference type="ARBA" id="ARBA00022490"/>
    </source>
</evidence>
<keyword evidence="4" id="KW-0479">Metal-binding</keyword>
<dbReference type="SUPFAM" id="SSF56784">
    <property type="entry name" value="HAD-like"/>
    <property type="match status" value="1"/>
</dbReference>
<reference evidence="9 10" key="1">
    <citation type="submission" date="2023-09" db="EMBL/GenBank/DDBJ databases">
        <authorList>
            <person name="Rey-Velasco X."/>
        </authorList>
    </citation>
    <scope>NUCLEOTIDE SEQUENCE [LARGE SCALE GENOMIC DNA]</scope>
    <source>
        <strain evidence="9 10">W409</strain>
    </source>
</reference>
<evidence type="ECO:0000256" key="1">
    <source>
        <dbReference type="ARBA" id="ARBA00004496"/>
    </source>
</evidence>
<dbReference type="InterPro" id="IPR004446">
    <property type="entry name" value="Heptose_bisP_phosphatase"/>
</dbReference>
<dbReference type="InterPro" id="IPR006549">
    <property type="entry name" value="HAD-SF_hydro_IIIA"/>
</dbReference>
<dbReference type="NCBIfam" id="TIGR01656">
    <property type="entry name" value="Histidinol-ppas"/>
    <property type="match status" value="1"/>
</dbReference>
<evidence type="ECO:0000256" key="5">
    <source>
        <dbReference type="ARBA" id="ARBA00022801"/>
    </source>
</evidence>
<dbReference type="Pfam" id="PF13242">
    <property type="entry name" value="Hydrolase_like"/>
    <property type="match status" value="1"/>
</dbReference>
<keyword evidence="3" id="KW-0963">Cytoplasm</keyword>
<dbReference type="FunFam" id="3.40.50.1000:FF:000037">
    <property type="entry name" value="D,D-heptose 1,7-bisphosphate phosphatase"/>
    <property type="match status" value="1"/>
</dbReference>
<dbReference type="NCBIfam" id="TIGR00213">
    <property type="entry name" value="GmhB_yaeD"/>
    <property type="match status" value="1"/>
</dbReference>
<dbReference type="PANTHER" id="PTHR42891">
    <property type="entry name" value="D-GLYCERO-BETA-D-MANNO-HEPTOSE-1,7-BISPHOSPHATE 7-PHOSPHATASE"/>
    <property type="match status" value="1"/>
</dbReference>
<comment type="subcellular location">
    <subcellularLocation>
        <location evidence="1">Cytoplasm</location>
    </subcellularLocation>
</comment>
<evidence type="ECO:0000256" key="6">
    <source>
        <dbReference type="ARBA" id="ARBA00022833"/>
    </source>
</evidence>
<dbReference type="GO" id="GO:0005737">
    <property type="term" value="C:cytoplasm"/>
    <property type="evidence" value="ECO:0007669"/>
    <property type="project" value="UniProtKB-SubCell"/>
</dbReference>
<dbReference type="PANTHER" id="PTHR42891:SF1">
    <property type="entry name" value="D-GLYCERO-BETA-D-MANNO-HEPTOSE-1,7-BISPHOSPHATE 7-PHOSPHATASE"/>
    <property type="match status" value="1"/>
</dbReference>
<dbReference type="CDD" id="cd07503">
    <property type="entry name" value="HAD_HisB-N"/>
    <property type="match status" value="1"/>
</dbReference>
<keyword evidence="5 9" id="KW-0378">Hydrolase</keyword>
<dbReference type="NCBIfam" id="NF006506">
    <property type="entry name" value="PRK08942.1"/>
    <property type="match status" value="1"/>
</dbReference>
<comment type="similarity">
    <text evidence="2">Belongs to the GmhB family.</text>
</comment>
<keyword evidence="10" id="KW-1185">Reference proteome</keyword>
<name>A0AAW8R3F2_9ALTE</name>
<proteinExistence type="inferred from homology"/>
<dbReference type="EMBL" id="JAVRIE010000001">
    <property type="protein sequence ID" value="MDT0581668.1"/>
    <property type="molecule type" value="Genomic_DNA"/>
</dbReference>
<dbReference type="InterPro" id="IPR036412">
    <property type="entry name" value="HAD-like_sf"/>
</dbReference>
<evidence type="ECO:0000256" key="8">
    <source>
        <dbReference type="ARBA" id="ARBA00031828"/>
    </source>
</evidence>
<dbReference type="AlphaFoldDB" id="A0AAW8R3F2"/>
<dbReference type="NCBIfam" id="TIGR01662">
    <property type="entry name" value="HAD-SF-IIIA"/>
    <property type="match status" value="1"/>
</dbReference>
<evidence type="ECO:0000313" key="10">
    <source>
        <dbReference type="Proteomes" id="UP001249020"/>
    </source>
</evidence>
<dbReference type="Proteomes" id="UP001249020">
    <property type="component" value="Unassembled WGS sequence"/>
</dbReference>
<evidence type="ECO:0000313" key="9">
    <source>
        <dbReference type="EMBL" id="MDT0581668.1"/>
    </source>
</evidence>
<evidence type="ECO:0000256" key="2">
    <source>
        <dbReference type="ARBA" id="ARBA00005628"/>
    </source>
</evidence>
<dbReference type="GO" id="GO:0005975">
    <property type="term" value="P:carbohydrate metabolic process"/>
    <property type="evidence" value="ECO:0007669"/>
    <property type="project" value="InterPro"/>
</dbReference>
<dbReference type="InterPro" id="IPR023214">
    <property type="entry name" value="HAD_sf"/>
</dbReference>
<dbReference type="RefSeq" id="WP_311360447.1">
    <property type="nucleotide sequence ID" value="NZ_JAVRIE010000001.1"/>
</dbReference>
<accession>A0AAW8R3F2</accession>
<gene>
    <name evidence="9" type="primary">gmhB</name>
    <name evidence="9" type="ORF">RM544_03885</name>
</gene>
<protein>
    <recommendedName>
        <fullName evidence="8">D,D-heptose 1,7-bisphosphate phosphatase</fullName>
    </recommendedName>
</protein>
<dbReference type="InterPro" id="IPR006543">
    <property type="entry name" value="Histidinol-phos"/>
</dbReference>